<proteinExistence type="predicted"/>
<keyword evidence="3" id="KW-1185">Reference proteome</keyword>
<dbReference type="Proteomes" id="UP000267029">
    <property type="component" value="Unassembled WGS sequence"/>
</dbReference>
<evidence type="ECO:0000256" key="1">
    <source>
        <dbReference type="SAM" id="MobiDB-lite"/>
    </source>
</evidence>
<name>A0A0R3UFN0_MESCO</name>
<accession>A0A0R3UFN0</accession>
<organism evidence="4">
    <name type="scientific">Mesocestoides corti</name>
    <name type="common">Flatworm</name>
    <dbReference type="NCBI Taxonomy" id="53468"/>
    <lineage>
        <taxon>Eukaryota</taxon>
        <taxon>Metazoa</taxon>
        <taxon>Spiralia</taxon>
        <taxon>Lophotrochozoa</taxon>
        <taxon>Platyhelminthes</taxon>
        <taxon>Cestoda</taxon>
        <taxon>Eucestoda</taxon>
        <taxon>Cyclophyllidea</taxon>
        <taxon>Mesocestoididae</taxon>
        <taxon>Mesocestoides</taxon>
    </lineage>
</organism>
<sequence length="91" mass="9541">MTNVSEIEGSNEGGPRVGPLLQANANLPERNAVDLKARPASAKGEEDKELGIKTSPDRSCFGVGAGAQKARQRTPRAVREPIVLFSASVGI</sequence>
<reference evidence="2 3" key="2">
    <citation type="submission" date="2018-10" db="EMBL/GenBank/DDBJ databases">
        <authorList>
            <consortium name="Pathogen Informatics"/>
        </authorList>
    </citation>
    <scope>NUCLEOTIDE SEQUENCE [LARGE SCALE GENOMIC DNA]</scope>
</reference>
<evidence type="ECO:0000313" key="4">
    <source>
        <dbReference type="WBParaSite" id="MCOS_0000593901-mRNA-1"/>
    </source>
</evidence>
<dbReference type="AlphaFoldDB" id="A0A0R3UFN0"/>
<dbReference type="EMBL" id="UXSR01005223">
    <property type="protein sequence ID" value="VDD79937.1"/>
    <property type="molecule type" value="Genomic_DNA"/>
</dbReference>
<gene>
    <name evidence="2" type="ORF">MCOS_LOCUS5940</name>
</gene>
<protein>
    <submittedName>
        <fullName evidence="2 4">Uncharacterized protein</fullName>
    </submittedName>
</protein>
<dbReference type="WBParaSite" id="MCOS_0000593901-mRNA-1">
    <property type="protein sequence ID" value="MCOS_0000593901-mRNA-1"/>
    <property type="gene ID" value="MCOS_0000593901"/>
</dbReference>
<reference evidence="4" key="1">
    <citation type="submission" date="2017-02" db="UniProtKB">
        <authorList>
            <consortium name="WormBaseParasite"/>
        </authorList>
    </citation>
    <scope>IDENTIFICATION</scope>
</reference>
<feature type="compositionally biased region" description="Basic and acidic residues" evidence="1">
    <location>
        <begin position="31"/>
        <end position="51"/>
    </location>
</feature>
<evidence type="ECO:0000313" key="2">
    <source>
        <dbReference type="EMBL" id="VDD79937.1"/>
    </source>
</evidence>
<evidence type="ECO:0000313" key="3">
    <source>
        <dbReference type="Proteomes" id="UP000267029"/>
    </source>
</evidence>
<feature type="region of interest" description="Disordered" evidence="1">
    <location>
        <begin position="1"/>
        <end position="75"/>
    </location>
</feature>